<name>A0AA94HNI0_9MICO</name>
<dbReference type="PANTHER" id="PTHR43393">
    <property type="entry name" value="CYTOKININ RIBOSIDE 5'-MONOPHOSPHATE PHOSPHORIBOHYDROLASE"/>
    <property type="match status" value="1"/>
</dbReference>
<organism evidence="1 2">
    <name type="scientific">Agrococcus baldri</name>
    <dbReference type="NCBI Taxonomy" id="153730"/>
    <lineage>
        <taxon>Bacteria</taxon>
        <taxon>Bacillati</taxon>
        <taxon>Actinomycetota</taxon>
        <taxon>Actinomycetes</taxon>
        <taxon>Micrococcales</taxon>
        <taxon>Microbacteriaceae</taxon>
        <taxon>Agrococcus</taxon>
    </lineage>
</organism>
<accession>A0AA94HNI0</accession>
<dbReference type="Gene3D" id="3.40.50.450">
    <property type="match status" value="1"/>
</dbReference>
<evidence type="ECO:0000313" key="2">
    <source>
        <dbReference type="Proteomes" id="UP000198506"/>
    </source>
</evidence>
<sequence length="388" mass="41941">MRDFDQRPQHGRRLDISSLAAFDRFAARTSSMYGWRVQDVDLRERGDELASLHGYGALILGSELPHDQKERLIREGALVFDDVPDTPFNAYRSSLYTPDDLVEGIERGYPASFDARVYAWSRTRHHDVADTLAAALHDHSIDDALVDWVQGKQIVGIMGGHALRRDSEEYRQAAHLAHGLARAGRVVATGGGPGAMEAGNLGARAVALSPEQLDTAIDELAAVPGFHGSIAEWVESARAVAKRVGDGVSLGIPTWHYGHEPPNSFATSIAKYFQNSVREDILLRVANAGIVVLPGSGGTVQEIFQDACENSYAEEGAWAPLVLLGERYWTETLPAWPLLQALMRDRPGEAGIALVDTVADAVAAIAAFDPVVDGAGANLHAAAPEDRR</sequence>
<keyword evidence="2" id="KW-1185">Reference proteome</keyword>
<comment type="caution">
    <text evidence="1">The sequence shown here is derived from an EMBL/GenBank/DDBJ whole genome shotgun (WGS) entry which is preliminary data.</text>
</comment>
<proteinExistence type="predicted"/>
<evidence type="ECO:0000313" key="1">
    <source>
        <dbReference type="EMBL" id="SFS15243.1"/>
    </source>
</evidence>
<dbReference type="InterPro" id="IPR052341">
    <property type="entry name" value="LOG_family_nucleotidases"/>
</dbReference>
<dbReference type="SUPFAM" id="SSF102405">
    <property type="entry name" value="MCP/YpsA-like"/>
    <property type="match status" value="1"/>
</dbReference>
<protein>
    <submittedName>
        <fullName evidence="1">Predicted Rossmann fold nucleotide-binding protein</fullName>
    </submittedName>
</protein>
<gene>
    <name evidence="1" type="ORF">SAMN04487783_1995</name>
</gene>
<dbReference type="EMBL" id="FOZN01000003">
    <property type="protein sequence ID" value="SFS15243.1"/>
    <property type="molecule type" value="Genomic_DNA"/>
</dbReference>
<dbReference type="Proteomes" id="UP000198506">
    <property type="component" value="Unassembled WGS sequence"/>
</dbReference>
<dbReference type="RefSeq" id="WP_143103079.1">
    <property type="nucleotide sequence ID" value="NZ_FOZN01000003.1"/>
</dbReference>
<reference evidence="1 2" key="1">
    <citation type="submission" date="2016-10" db="EMBL/GenBank/DDBJ databases">
        <authorList>
            <person name="Varghese N."/>
            <person name="Submissions S."/>
        </authorList>
    </citation>
    <scope>NUCLEOTIDE SEQUENCE [LARGE SCALE GENOMIC DNA]</scope>
    <source>
        <strain evidence="1 2">IAM 15147</strain>
    </source>
</reference>
<dbReference type="GO" id="GO:0005829">
    <property type="term" value="C:cytosol"/>
    <property type="evidence" value="ECO:0007669"/>
    <property type="project" value="TreeGrafter"/>
</dbReference>
<dbReference type="AlphaFoldDB" id="A0AA94HNI0"/>
<dbReference type="PANTHER" id="PTHR43393:SF3">
    <property type="entry name" value="LYSINE DECARBOXYLASE-LIKE PROTEIN"/>
    <property type="match status" value="1"/>
</dbReference>